<feature type="domain" description="S-adenosyl-l-methionine hydroxide adenosyltransferase N-terminal" evidence="3">
    <location>
        <begin position="4"/>
        <end position="148"/>
    </location>
</feature>
<dbReference type="InterPro" id="IPR023227">
    <property type="entry name" value="SAM_OH_AdoTrfase_C_sf"/>
</dbReference>
<dbReference type="PANTHER" id="PTHR35092:SF1">
    <property type="entry name" value="CHLORINASE MJ1651"/>
    <property type="match status" value="1"/>
</dbReference>
<reference evidence="5" key="1">
    <citation type="journal article" date="2020" name="mSystems">
        <title>Genome- and Community-Level Interaction Insights into Carbon Utilization and Element Cycling Functions of Hydrothermarchaeota in Hydrothermal Sediment.</title>
        <authorList>
            <person name="Zhou Z."/>
            <person name="Liu Y."/>
            <person name="Xu W."/>
            <person name="Pan J."/>
            <person name="Luo Z.H."/>
            <person name="Li M."/>
        </authorList>
    </citation>
    <scope>NUCLEOTIDE SEQUENCE [LARGE SCALE GENOMIC DNA]</scope>
    <source>
        <strain evidence="5">SpSt-114</strain>
    </source>
</reference>
<dbReference type="AlphaFoldDB" id="A0A7C5SXE9"/>
<accession>A0A7C5SXE9</accession>
<evidence type="ECO:0000259" key="4">
    <source>
        <dbReference type="Pfam" id="PF20257"/>
    </source>
</evidence>
<evidence type="ECO:0000256" key="1">
    <source>
        <dbReference type="ARBA" id="ARBA00022691"/>
    </source>
</evidence>
<evidence type="ECO:0000259" key="3">
    <source>
        <dbReference type="Pfam" id="PF01887"/>
    </source>
</evidence>
<comment type="similarity">
    <text evidence="2">Belongs to the SAM hydrolase / SAM-dependent halogenase family.</text>
</comment>
<gene>
    <name evidence="5" type="ORF">ENN04_06235</name>
</gene>
<dbReference type="PIRSF" id="PIRSF006779">
    <property type="entry name" value="UCP006779"/>
    <property type="match status" value="1"/>
</dbReference>
<dbReference type="InterPro" id="IPR046470">
    <property type="entry name" value="SAM_HAT_C"/>
</dbReference>
<proteinExistence type="inferred from homology"/>
<keyword evidence="1" id="KW-0949">S-adenosyl-L-methionine</keyword>
<name>A0A7C5SXE9_9AQUI</name>
<evidence type="ECO:0000256" key="2">
    <source>
        <dbReference type="ARBA" id="ARBA00024035"/>
    </source>
</evidence>
<dbReference type="Pfam" id="PF01887">
    <property type="entry name" value="SAM_HAT_N"/>
    <property type="match status" value="1"/>
</dbReference>
<dbReference type="Gene3D" id="2.40.30.90">
    <property type="entry name" value="Bacterial fluorinating enzyme like"/>
    <property type="match status" value="1"/>
</dbReference>
<sequence>MSLVVLLTDFGERDGFVGVLKGVMLSINPSLKFVDLTHQIEPFNITEGALVLKAHYRYFPKGSIFLGVVDPGVGSQRKAVAIRCGDYFFVGPMNGLFDLALEDIKKPIECRLIENFTLPRINETFHGRDVFAPVCGYLSRGVPLELVGRKVEYEFLLKWEKAVEFEDRVEGKLTYFDRYGNAITNVPCARYSKAVFRGEEIRVVSHFLAGERGKLNSLCGSFGYMELFVPLASARELFNLELGERVVFYF</sequence>
<dbReference type="PANTHER" id="PTHR35092">
    <property type="entry name" value="CHLORINASE MJ1651"/>
    <property type="match status" value="1"/>
</dbReference>
<dbReference type="EMBL" id="DSAC01000073">
    <property type="protein sequence ID" value="HHO74223.1"/>
    <property type="molecule type" value="Genomic_DNA"/>
</dbReference>
<dbReference type="Pfam" id="PF20257">
    <property type="entry name" value="SAM_HAT_C"/>
    <property type="match status" value="1"/>
</dbReference>
<dbReference type="Gene3D" id="3.40.50.10790">
    <property type="entry name" value="S-adenosyl-l-methionine hydroxide adenosyltransferase, N-terminal"/>
    <property type="match status" value="1"/>
</dbReference>
<comment type="caution">
    <text evidence="5">The sequence shown here is derived from an EMBL/GenBank/DDBJ whole genome shotgun (WGS) entry which is preliminary data.</text>
</comment>
<evidence type="ECO:0000313" key="5">
    <source>
        <dbReference type="EMBL" id="HHO74223.1"/>
    </source>
</evidence>
<feature type="domain" description="S-adenosyl-l-methionine hydroxide adenosyltransferase C-terminal" evidence="4">
    <location>
        <begin position="171"/>
        <end position="246"/>
    </location>
</feature>
<organism evidence="5">
    <name type="scientific">Thermocrinis ruber</name>
    <dbReference type="NCBI Taxonomy" id="75906"/>
    <lineage>
        <taxon>Bacteria</taxon>
        <taxon>Pseudomonadati</taxon>
        <taxon>Aquificota</taxon>
        <taxon>Aquificia</taxon>
        <taxon>Aquificales</taxon>
        <taxon>Aquificaceae</taxon>
        <taxon>Thermocrinis</taxon>
    </lineage>
</organism>
<dbReference type="SUPFAM" id="SSF101852">
    <property type="entry name" value="Bacterial fluorinating enzyme, C-terminal domain"/>
    <property type="match status" value="1"/>
</dbReference>
<dbReference type="InterPro" id="IPR046469">
    <property type="entry name" value="SAM_HAT_N"/>
</dbReference>
<dbReference type="SUPFAM" id="SSF102522">
    <property type="entry name" value="Bacterial fluorinating enzyme, N-terminal domain"/>
    <property type="match status" value="1"/>
</dbReference>
<protein>
    <recommendedName>
        <fullName evidence="6">SAM-dependent chlorinase/fluorinase</fullName>
    </recommendedName>
</protein>
<dbReference type="InterPro" id="IPR023228">
    <property type="entry name" value="SAM_OH_AdoTrfase_N_sf"/>
</dbReference>
<dbReference type="InterPro" id="IPR002747">
    <property type="entry name" value="SAM_OH_AdoTrfase"/>
</dbReference>
<evidence type="ECO:0008006" key="6">
    <source>
        <dbReference type="Google" id="ProtNLM"/>
    </source>
</evidence>